<dbReference type="KEGG" id="cfm:BJL90_12060"/>
<dbReference type="Gene3D" id="3.40.109.10">
    <property type="entry name" value="NADH Oxidase"/>
    <property type="match status" value="1"/>
</dbReference>
<dbReference type="Pfam" id="PF14512">
    <property type="entry name" value="TM1586_NiRdase"/>
    <property type="match status" value="1"/>
</dbReference>
<keyword evidence="4" id="KW-0288">FMN</keyword>
<keyword evidence="3" id="KW-0285">Flavoprotein</keyword>
<dbReference type="AlphaFoldDB" id="A0AAC9WFN2"/>
<dbReference type="PANTHER" id="PTHR43673:SF2">
    <property type="entry name" value="NITROREDUCTASE"/>
    <property type="match status" value="1"/>
</dbReference>
<evidence type="ECO:0000256" key="4">
    <source>
        <dbReference type="ARBA" id="ARBA00022643"/>
    </source>
</evidence>
<dbReference type="Proteomes" id="UP000192478">
    <property type="component" value="Chromosome"/>
</dbReference>
<dbReference type="EMBL" id="CP017603">
    <property type="protein sequence ID" value="AOY76529.1"/>
    <property type="molecule type" value="Genomic_DNA"/>
</dbReference>
<accession>A0AAC9WFN2</accession>
<evidence type="ECO:0000259" key="6">
    <source>
        <dbReference type="Pfam" id="PF14512"/>
    </source>
</evidence>
<name>A0AAC9WFN2_9CLOT</name>
<organism evidence="8 10">
    <name type="scientific">Clostridium formicaceticum</name>
    <dbReference type="NCBI Taxonomy" id="1497"/>
    <lineage>
        <taxon>Bacteria</taxon>
        <taxon>Bacillati</taxon>
        <taxon>Bacillota</taxon>
        <taxon>Clostridia</taxon>
        <taxon>Eubacteriales</taxon>
        <taxon>Clostridiaceae</taxon>
        <taxon>Clostridium</taxon>
    </lineage>
</organism>
<proteinExistence type="inferred from homology"/>
<dbReference type="GO" id="GO:0016491">
    <property type="term" value="F:oxidoreductase activity"/>
    <property type="evidence" value="ECO:0007669"/>
    <property type="project" value="UniProtKB-KW"/>
</dbReference>
<dbReference type="EMBL" id="CP020559">
    <property type="protein sequence ID" value="ARE86941.1"/>
    <property type="molecule type" value="Genomic_DNA"/>
</dbReference>
<sequence length="250" mass="28489">MKQINLYETIFKRKSMRRYDLTPLNKNTLAEISAYMRTLKPIDDNITTEMKILSQKDVKNLPTLKAPHYIAVFSENKEGYLTNAGFMLQQMDLFFSANDIGSCWIGMTKPTEKTLSTSKLEFVILLAFGKPIEIESLYRESTSEFNRKSLEQISNITNANELLEPAGLAPSSGNNQPWFFTGGDGIIHAYCVKSITIMYKRMHMIDMGIAMCHLWIAAKHFGKKVEFINDIAAQNNPPEGYYYIVSLNVK</sequence>
<reference evidence="7 9" key="1">
    <citation type="submission" date="2016-10" db="EMBL/GenBank/DDBJ databases">
        <title>Complete Genome Sequence of Acetogen Clostridium formicoaceticum ATCC 27076.</title>
        <authorList>
            <person name="Bao T."/>
            <person name="Cheng C."/>
            <person name="Zhao J."/>
            <person name="Yang S.-T."/>
            <person name="Wang J."/>
            <person name="Wang M."/>
        </authorList>
    </citation>
    <scope>NUCLEOTIDE SEQUENCE [LARGE SCALE GENOMIC DNA]</scope>
    <source>
        <strain evidence="7 9">ATCC 27076</strain>
    </source>
</reference>
<evidence type="ECO:0000256" key="3">
    <source>
        <dbReference type="ARBA" id="ARBA00022630"/>
    </source>
</evidence>
<dbReference type="Gene3D" id="3.40.109.30">
    <property type="entry name" value="putative nitroreductase (tm1586), domain 2"/>
    <property type="match status" value="1"/>
</dbReference>
<dbReference type="InterPro" id="IPR000415">
    <property type="entry name" value="Nitroreductase-like"/>
</dbReference>
<evidence type="ECO:0000313" key="8">
    <source>
        <dbReference type="EMBL" id="ARE86941.1"/>
    </source>
</evidence>
<evidence type="ECO:0000256" key="1">
    <source>
        <dbReference type="ARBA" id="ARBA00001917"/>
    </source>
</evidence>
<comment type="similarity">
    <text evidence="2">Belongs to the nitroreductase family.</text>
</comment>
<protein>
    <submittedName>
        <fullName evidence="8">Nitroreductase family protein</fullName>
    </submittedName>
</protein>
<dbReference type="PANTHER" id="PTHR43673">
    <property type="entry name" value="NAD(P)H NITROREDUCTASE YDGI-RELATED"/>
    <property type="match status" value="1"/>
</dbReference>
<keyword evidence="9" id="KW-1185">Reference proteome</keyword>
<dbReference type="Proteomes" id="UP000177894">
    <property type="component" value="Chromosome"/>
</dbReference>
<evidence type="ECO:0000256" key="5">
    <source>
        <dbReference type="ARBA" id="ARBA00023002"/>
    </source>
</evidence>
<reference evidence="8 10" key="2">
    <citation type="submission" date="2017-03" db="EMBL/GenBank/DDBJ databases">
        <title>Complete sequence of Clostridium formicaceticum DSM 92.</title>
        <authorList>
            <person name="Poehlein A."/>
            <person name="Karl M."/>
            <person name="Bengelsdorf F.R."/>
            <person name="Duerre P."/>
            <person name="Daniel R."/>
        </authorList>
    </citation>
    <scope>NUCLEOTIDE SEQUENCE [LARGE SCALE GENOMIC DNA]</scope>
    <source>
        <strain evidence="8 10">DSM 92</strain>
    </source>
</reference>
<evidence type="ECO:0000313" key="7">
    <source>
        <dbReference type="EMBL" id="AOY76529.1"/>
    </source>
</evidence>
<comment type="cofactor">
    <cofactor evidence="1">
        <name>FMN</name>
        <dbReference type="ChEBI" id="CHEBI:58210"/>
    </cofactor>
</comment>
<feature type="domain" description="Putative nitroreductase TM1586" evidence="6">
    <location>
        <begin position="5"/>
        <end position="218"/>
    </location>
</feature>
<gene>
    <name evidence="7" type="ORF">BJL90_12060</name>
    <name evidence="8" type="ORF">CLFO_13250</name>
</gene>
<dbReference type="SUPFAM" id="SSF55469">
    <property type="entry name" value="FMN-dependent nitroreductase-like"/>
    <property type="match status" value="2"/>
</dbReference>
<keyword evidence="5" id="KW-0560">Oxidoreductase</keyword>
<evidence type="ECO:0000313" key="10">
    <source>
        <dbReference type="Proteomes" id="UP000192478"/>
    </source>
</evidence>
<evidence type="ECO:0000313" key="9">
    <source>
        <dbReference type="Proteomes" id="UP000177894"/>
    </source>
</evidence>
<dbReference type="InterPro" id="IPR029478">
    <property type="entry name" value="TM1586_NiRdase"/>
</dbReference>
<evidence type="ECO:0000256" key="2">
    <source>
        <dbReference type="ARBA" id="ARBA00007118"/>
    </source>
</evidence>
<dbReference type="RefSeq" id="WP_070968238.1">
    <property type="nucleotide sequence ID" value="NZ_CP017603.1"/>
</dbReference>